<reference evidence="3" key="1">
    <citation type="journal article" date="2019" name="Int. J. Syst. Evol. Microbiol.">
        <title>The Global Catalogue of Microorganisms (GCM) 10K type strain sequencing project: providing services to taxonomists for standard genome sequencing and annotation.</title>
        <authorList>
            <consortium name="The Broad Institute Genomics Platform"/>
            <consortium name="The Broad Institute Genome Sequencing Center for Infectious Disease"/>
            <person name="Wu L."/>
            <person name="Ma J."/>
        </authorList>
    </citation>
    <scope>NUCLEOTIDE SEQUENCE [LARGE SCALE GENOMIC DNA]</scope>
    <source>
        <strain evidence="3">CECT 7398</strain>
    </source>
</reference>
<organism evidence="2 3">
    <name type="scientific">Vibrio ostreicida</name>
    <dbReference type="NCBI Taxonomy" id="526588"/>
    <lineage>
        <taxon>Bacteria</taxon>
        <taxon>Pseudomonadati</taxon>
        <taxon>Pseudomonadota</taxon>
        <taxon>Gammaproteobacteria</taxon>
        <taxon>Vibrionales</taxon>
        <taxon>Vibrionaceae</taxon>
        <taxon>Vibrio</taxon>
    </lineage>
</organism>
<name>A0ABT8BTC7_9VIBR</name>
<evidence type="ECO:0000256" key="1">
    <source>
        <dbReference type="SAM" id="SignalP"/>
    </source>
</evidence>
<evidence type="ECO:0000313" key="2">
    <source>
        <dbReference type="EMBL" id="MDN3610032.1"/>
    </source>
</evidence>
<sequence length="357" mass="40980">MIYRFITQSLFICFILMPSALFATTLSDIRPHHATSDKTWAEQWFYNVAVPDVGYFKISLQSYIAPDFDTPTPKAYVHLAFTPLNGKTVKYDIFRDQLIMKGYDNADDFHYEIPGVVLANQDTLEVTLDNFYFTLRWDGEHAHYWRGHNPGQTPFGIIPELPGVGGKWFLYTVGTPIQYTFSDGDLSLFGSGYVQVDKGWYDKESSAGMVYSMGLSEQLYYMFTGAKIGTSNIELWAGRYISDQYDLIFYPALGNLTVKREIDSCKGYLKVEMNKLRYKMIMEARSDLNQFYPLEFPSVIIFGGEQKYMKSMKASVDFSLYEWGKLAENIYMPQALLEFSGPFYCDDLDGKQATMLP</sequence>
<feature type="chain" id="PRO_5047335100" description="AttH domain-containing protein" evidence="1">
    <location>
        <begin position="24"/>
        <end position="357"/>
    </location>
</feature>
<proteinExistence type="predicted"/>
<accession>A0ABT8BTC7</accession>
<dbReference type="EMBL" id="JAUFQC010000001">
    <property type="protein sequence ID" value="MDN3610032.1"/>
    <property type="molecule type" value="Genomic_DNA"/>
</dbReference>
<keyword evidence="3" id="KW-1185">Reference proteome</keyword>
<evidence type="ECO:0008006" key="4">
    <source>
        <dbReference type="Google" id="ProtNLM"/>
    </source>
</evidence>
<gene>
    <name evidence="2" type="ORF">QWZ16_10005</name>
</gene>
<protein>
    <recommendedName>
        <fullName evidence="4">AttH domain-containing protein</fullName>
    </recommendedName>
</protein>
<feature type="signal peptide" evidence="1">
    <location>
        <begin position="1"/>
        <end position="23"/>
    </location>
</feature>
<evidence type="ECO:0000313" key="3">
    <source>
        <dbReference type="Proteomes" id="UP001238540"/>
    </source>
</evidence>
<keyword evidence="1" id="KW-0732">Signal</keyword>
<dbReference type="Proteomes" id="UP001238540">
    <property type="component" value="Unassembled WGS sequence"/>
</dbReference>
<comment type="caution">
    <text evidence="2">The sequence shown here is derived from an EMBL/GenBank/DDBJ whole genome shotgun (WGS) entry which is preliminary data.</text>
</comment>